<evidence type="ECO:0000313" key="3">
    <source>
        <dbReference type="EMBL" id="MDB1999392.1"/>
    </source>
</evidence>
<evidence type="ECO:0000313" key="4">
    <source>
        <dbReference type="Proteomes" id="UP001203136"/>
    </source>
</evidence>
<sequence>MDILDDLLMKMISYNSGDPKRIQHLIKVHSFARLIGLSENLESDTQFILEAAAIVHDIGIKPAEEKYGYCNGKLQEQEGPEPAEKLLRSLGFRASVVDRVCYLVGHHHTYSDVDGLDYQILLEADFLVNLFEEGLEPEAADAAYHNIFRTETGKRICEEMFF</sequence>
<dbReference type="AlphaFoldDB" id="A0AAW5EW19"/>
<evidence type="ECO:0000259" key="1">
    <source>
        <dbReference type="Pfam" id="PF01966"/>
    </source>
</evidence>
<dbReference type="EMBL" id="JAQLGM010000006">
    <property type="protein sequence ID" value="MDB1999392.1"/>
    <property type="molecule type" value="Genomic_DNA"/>
</dbReference>
<organism evidence="2 4">
    <name type="scientific">Clostridium symbiosum</name>
    <name type="common">Bacteroides symbiosus</name>
    <dbReference type="NCBI Taxonomy" id="1512"/>
    <lineage>
        <taxon>Bacteria</taxon>
        <taxon>Bacillati</taxon>
        <taxon>Bacillota</taxon>
        <taxon>Clostridia</taxon>
        <taxon>Lachnospirales</taxon>
        <taxon>Lachnospiraceae</taxon>
        <taxon>Otoolea</taxon>
    </lineage>
</organism>
<name>A0AAW5EW19_CLOSY</name>
<dbReference type="CDD" id="cd00077">
    <property type="entry name" value="HDc"/>
    <property type="match status" value="1"/>
</dbReference>
<dbReference type="EMBL" id="JAINVB010000001">
    <property type="protein sequence ID" value="MCK0084350.1"/>
    <property type="molecule type" value="Genomic_DNA"/>
</dbReference>
<dbReference type="Proteomes" id="UP001300871">
    <property type="component" value="Unassembled WGS sequence"/>
</dbReference>
<dbReference type="InterPro" id="IPR006674">
    <property type="entry name" value="HD_domain"/>
</dbReference>
<protein>
    <submittedName>
        <fullName evidence="2">HD domain-containing protein</fullName>
    </submittedName>
</protein>
<reference evidence="3" key="2">
    <citation type="submission" date="2023-01" db="EMBL/GenBank/DDBJ databases">
        <title>Human gut microbiome strain richness.</title>
        <authorList>
            <person name="Chen-Liaw A."/>
        </authorList>
    </citation>
    <scope>NUCLEOTIDE SEQUENCE</scope>
    <source>
        <strain evidence="3">B1_m1001713B170214d0_201011</strain>
    </source>
</reference>
<dbReference type="InterPro" id="IPR003607">
    <property type="entry name" value="HD/PDEase_dom"/>
</dbReference>
<dbReference type="Pfam" id="PF01966">
    <property type="entry name" value="HD"/>
    <property type="match status" value="1"/>
</dbReference>
<comment type="caution">
    <text evidence="2">The sequence shown here is derived from an EMBL/GenBank/DDBJ whole genome shotgun (WGS) entry which is preliminary data.</text>
</comment>
<gene>
    <name evidence="2" type="ORF">K5I21_00370</name>
    <name evidence="3" type="ORF">PM006_04205</name>
</gene>
<dbReference type="Gene3D" id="1.10.3210.10">
    <property type="entry name" value="Hypothetical protein af1432"/>
    <property type="match status" value="1"/>
</dbReference>
<dbReference type="RefSeq" id="WP_003497706.1">
    <property type="nucleotide sequence ID" value="NZ_BAABZD010000003.1"/>
</dbReference>
<accession>A0AAW5EW19</accession>
<evidence type="ECO:0000313" key="2">
    <source>
        <dbReference type="EMBL" id="MCK0084350.1"/>
    </source>
</evidence>
<feature type="domain" description="HD" evidence="1">
    <location>
        <begin position="21"/>
        <end position="114"/>
    </location>
</feature>
<dbReference type="GeneID" id="57967974"/>
<dbReference type="SUPFAM" id="SSF109604">
    <property type="entry name" value="HD-domain/PDEase-like"/>
    <property type="match status" value="1"/>
</dbReference>
<reference evidence="2" key="1">
    <citation type="journal article" date="2022" name="Cell Host Microbe">
        <title>Colonization of the live biotherapeutic product VE303 and modulation of the microbiota and metabolites in healthy volunteers.</title>
        <authorList>
            <person name="Dsouza M."/>
            <person name="Menon R."/>
            <person name="Crossette E."/>
            <person name="Bhattarai S.K."/>
            <person name="Schneider J."/>
            <person name="Kim Y.G."/>
            <person name="Reddy S."/>
            <person name="Caballero S."/>
            <person name="Felix C."/>
            <person name="Cornacchione L."/>
            <person name="Hendrickson J."/>
            <person name="Watson A.R."/>
            <person name="Minot S.S."/>
            <person name="Greenfield N."/>
            <person name="Schopf L."/>
            <person name="Szabady R."/>
            <person name="Patarroyo J."/>
            <person name="Smith W."/>
            <person name="Harrison P."/>
            <person name="Kuijper E.J."/>
            <person name="Kelly C.P."/>
            <person name="Olle B."/>
            <person name="Bobilev D."/>
            <person name="Silber J.L."/>
            <person name="Bucci V."/>
            <person name="Roberts B."/>
            <person name="Faith J."/>
            <person name="Norman J.M."/>
        </authorList>
    </citation>
    <scope>NUCLEOTIDE SEQUENCE</scope>
    <source>
        <strain evidence="2">VE303-04</strain>
    </source>
</reference>
<proteinExistence type="predicted"/>
<dbReference type="Proteomes" id="UP001203136">
    <property type="component" value="Unassembled WGS sequence"/>
</dbReference>